<dbReference type="Gene3D" id="3.10.350.10">
    <property type="entry name" value="LysM domain"/>
    <property type="match status" value="1"/>
</dbReference>
<dbReference type="SMART" id="SM00257">
    <property type="entry name" value="LysM"/>
    <property type="match status" value="1"/>
</dbReference>
<dbReference type="AlphaFoldDB" id="A0A7K1UI92"/>
<feature type="transmembrane region" description="Helical" evidence="1">
    <location>
        <begin position="48"/>
        <end position="68"/>
    </location>
</feature>
<gene>
    <name evidence="3" type="ORF">GNZ21_07425</name>
</gene>
<dbReference type="EMBL" id="WRPM01000051">
    <property type="protein sequence ID" value="MVT26188.1"/>
    <property type="molecule type" value="Genomic_DNA"/>
</dbReference>
<proteinExistence type="predicted"/>
<dbReference type="Pfam" id="PF01476">
    <property type="entry name" value="LysM"/>
    <property type="match status" value="1"/>
</dbReference>
<dbReference type="InterPro" id="IPR018392">
    <property type="entry name" value="LysM"/>
</dbReference>
<reference evidence="3 4" key="1">
    <citation type="submission" date="2019-12" db="EMBL/GenBank/DDBJ databases">
        <title>Nesterenkonia muleiensis sp. nov., a novel actinobacterium isolated from sap of Populus euphratica.</title>
        <authorList>
            <person name="Wang R."/>
        </authorList>
    </citation>
    <scope>NUCLEOTIDE SEQUENCE [LARGE SCALE GENOMIC DNA]</scope>
    <source>
        <strain evidence="3 4">F10</strain>
    </source>
</reference>
<keyword evidence="1" id="KW-0812">Transmembrane</keyword>
<dbReference type="PROSITE" id="PS51782">
    <property type="entry name" value="LYSM"/>
    <property type="match status" value="1"/>
</dbReference>
<comment type="caution">
    <text evidence="3">The sequence shown here is derived from an EMBL/GenBank/DDBJ whole genome shotgun (WGS) entry which is preliminary data.</text>
</comment>
<evidence type="ECO:0000259" key="2">
    <source>
        <dbReference type="PROSITE" id="PS51782"/>
    </source>
</evidence>
<accession>A0A7K1UI92</accession>
<evidence type="ECO:0000256" key="1">
    <source>
        <dbReference type="SAM" id="Phobius"/>
    </source>
</evidence>
<keyword evidence="4" id="KW-1185">Reference proteome</keyword>
<evidence type="ECO:0000313" key="3">
    <source>
        <dbReference type="EMBL" id="MVT26188.1"/>
    </source>
</evidence>
<feature type="domain" description="LysM" evidence="2">
    <location>
        <begin position="90"/>
        <end position="139"/>
    </location>
</feature>
<keyword evidence="1" id="KW-1133">Transmembrane helix</keyword>
<name>A0A7K1UI92_9MICC</name>
<keyword evidence="1" id="KW-0472">Membrane</keyword>
<protein>
    <submittedName>
        <fullName evidence="3">LysM peptidoglycan-binding domain-containing protein</fullName>
    </submittedName>
</protein>
<dbReference type="CDD" id="cd00118">
    <property type="entry name" value="LysM"/>
    <property type="match status" value="1"/>
</dbReference>
<evidence type="ECO:0000313" key="4">
    <source>
        <dbReference type="Proteomes" id="UP000460157"/>
    </source>
</evidence>
<dbReference type="InterPro" id="IPR036779">
    <property type="entry name" value="LysM_dom_sf"/>
</dbReference>
<dbReference type="Proteomes" id="UP000460157">
    <property type="component" value="Unassembled WGS sequence"/>
</dbReference>
<dbReference type="SUPFAM" id="SSF54106">
    <property type="entry name" value="LysM domain"/>
    <property type="match status" value="1"/>
</dbReference>
<organism evidence="3 4">
    <name type="scientific">Nesterenkonia alkaliphila</name>
    <dbReference type="NCBI Taxonomy" id="1463631"/>
    <lineage>
        <taxon>Bacteria</taxon>
        <taxon>Bacillati</taxon>
        <taxon>Actinomycetota</taxon>
        <taxon>Actinomycetes</taxon>
        <taxon>Micrococcales</taxon>
        <taxon>Micrococcaceae</taxon>
        <taxon>Nesterenkonia</taxon>
    </lineage>
</organism>
<sequence length="142" mass="14796">MEYTFDFRRNFPMTATAAIETSIDTQAVVSAPSSAPAAAVQLTRRGRLLLLGLPALLLAAGLLAALLFSAGSLLNQAQATTAADHGVQAEQITVAEGETLWSIASAADSDTEVQQLITQIAELNGLDSAQLQPGQVLHIPVD</sequence>